<dbReference type="InterPro" id="IPR010285">
    <property type="entry name" value="DNA_helicase_pif1-like_DEAD"/>
</dbReference>
<protein>
    <recommendedName>
        <fullName evidence="1">ATP-dependent DNA helicase</fullName>
        <ecNumber evidence="1">5.6.2.3</ecNumber>
    </recommendedName>
</protein>
<keyword evidence="1" id="KW-0378">Hydrolase</keyword>
<evidence type="ECO:0000313" key="4">
    <source>
        <dbReference type="Proteomes" id="UP000218209"/>
    </source>
</evidence>
<keyword evidence="4" id="KW-1185">Reference proteome</keyword>
<accession>A0A1X6NY53</accession>
<dbReference type="CDD" id="cd18809">
    <property type="entry name" value="SF1_C_RecD"/>
    <property type="match status" value="1"/>
</dbReference>
<keyword evidence="1" id="KW-0067">ATP-binding</keyword>
<dbReference type="GO" id="GO:0006310">
    <property type="term" value="P:DNA recombination"/>
    <property type="evidence" value="ECO:0007669"/>
    <property type="project" value="UniProtKB-KW"/>
</dbReference>
<keyword evidence="1" id="KW-0547">Nucleotide-binding</keyword>
<evidence type="ECO:0000256" key="1">
    <source>
        <dbReference type="RuleBase" id="RU363044"/>
    </source>
</evidence>
<dbReference type="Gene3D" id="3.40.50.300">
    <property type="entry name" value="P-loop containing nucleotide triphosphate hydrolases"/>
    <property type="match status" value="1"/>
</dbReference>
<dbReference type="GO" id="GO:0016787">
    <property type="term" value="F:hydrolase activity"/>
    <property type="evidence" value="ECO:0007669"/>
    <property type="project" value="UniProtKB-KW"/>
</dbReference>
<comment type="catalytic activity">
    <reaction evidence="1">
        <text>ATP + H2O = ADP + phosphate + H(+)</text>
        <dbReference type="Rhea" id="RHEA:13065"/>
        <dbReference type="ChEBI" id="CHEBI:15377"/>
        <dbReference type="ChEBI" id="CHEBI:15378"/>
        <dbReference type="ChEBI" id="CHEBI:30616"/>
        <dbReference type="ChEBI" id="CHEBI:43474"/>
        <dbReference type="ChEBI" id="CHEBI:456216"/>
        <dbReference type="EC" id="5.6.2.3"/>
    </reaction>
</comment>
<dbReference type="EMBL" id="KV918990">
    <property type="protein sequence ID" value="OSX73554.1"/>
    <property type="molecule type" value="Genomic_DNA"/>
</dbReference>
<organism evidence="3 4">
    <name type="scientific">Porphyra umbilicalis</name>
    <name type="common">Purple laver</name>
    <name type="synonym">Red alga</name>
    <dbReference type="NCBI Taxonomy" id="2786"/>
    <lineage>
        <taxon>Eukaryota</taxon>
        <taxon>Rhodophyta</taxon>
        <taxon>Bangiophyceae</taxon>
        <taxon>Bangiales</taxon>
        <taxon>Bangiaceae</taxon>
        <taxon>Porphyra</taxon>
    </lineage>
</organism>
<feature type="domain" description="DNA helicase Pif1-like DEAD-box helicase" evidence="2">
    <location>
        <begin position="124"/>
        <end position="329"/>
    </location>
</feature>
<dbReference type="Proteomes" id="UP000218209">
    <property type="component" value="Unassembled WGS sequence"/>
</dbReference>
<dbReference type="InterPro" id="IPR027417">
    <property type="entry name" value="P-loop_NTPase"/>
</dbReference>
<sequence length="563" mass="60204">MEVAKRPRSASSLGWLAIRKGTKSLVASLSSRTDMKEALLVLSDDDGADCVARGFRTAEEGESWVSSVSTCVVVNADGPGHPSTSPFSSQEETDPFSLPVALLPPATTSSTRLSGSTNFGKLASAILCSGRHAFITGGAGVGKTTLLRLLRATHKADGGDPASFAVVAPSGVAALSAGGVTCHSFLGLTPKDVRHTHNPDAEAQRLVDAGVLKGPAAARILGLSVICIDEVSMVSGTFFSLMMSIISLVRQKAGACMPQVLTIGDFYQLPPVRPRHFPYTTVVDWAFKSDAWAKLFDNQCIELTITHRQTDTSFANMLQQLRCGVISKELRAVLQQKVAESKARGDKASEATLICARKEDAHEHNSTRLAELGRQHGGVREYRSLDRFYLHGDAGKRAGLRAMDSDLHVPACLRLALYSRASYCGGGQTMADVGIVNGSSGIVVKFDEKSGMPVVRFALPGGDTANILLEPTAFDIPSVAGGTLASREQLPVHLSWAITVHRCQSVSLDEVTLDLGRAFCHGMVYVALSRVRSLNGLRVLSFDADRIIVEDTVHTFYAGLKRR</sequence>
<gene>
    <name evidence="3" type="ORF">BU14_0339s0018</name>
</gene>
<evidence type="ECO:0000313" key="3">
    <source>
        <dbReference type="EMBL" id="OSX73554.1"/>
    </source>
</evidence>
<keyword evidence="1" id="KW-0234">DNA repair</keyword>
<comment type="cofactor">
    <cofactor evidence="1">
        <name>Mg(2+)</name>
        <dbReference type="ChEBI" id="CHEBI:18420"/>
    </cofactor>
</comment>
<comment type="similarity">
    <text evidence="1">Belongs to the helicase family.</text>
</comment>
<dbReference type="GO" id="GO:0000723">
    <property type="term" value="P:telomere maintenance"/>
    <property type="evidence" value="ECO:0007669"/>
    <property type="project" value="InterPro"/>
</dbReference>
<dbReference type="GO" id="GO:0043139">
    <property type="term" value="F:5'-3' DNA helicase activity"/>
    <property type="evidence" value="ECO:0007669"/>
    <property type="project" value="UniProtKB-EC"/>
</dbReference>
<keyword evidence="1" id="KW-0227">DNA damage</keyword>
<reference evidence="3 4" key="1">
    <citation type="submission" date="2017-03" db="EMBL/GenBank/DDBJ databases">
        <title>WGS assembly of Porphyra umbilicalis.</title>
        <authorList>
            <person name="Brawley S.H."/>
            <person name="Blouin N.A."/>
            <person name="Ficko-Blean E."/>
            <person name="Wheeler G.L."/>
            <person name="Lohr M."/>
            <person name="Goodson H.V."/>
            <person name="Jenkins J.W."/>
            <person name="Blaby-Haas C.E."/>
            <person name="Helliwell K.E."/>
            <person name="Chan C."/>
            <person name="Marriage T."/>
            <person name="Bhattacharya D."/>
            <person name="Klein A.S."/>
            <person name="Badis Y."/>
            <person name="Brodie J."/>
            <person name="Cao Y."/>
            <person name="Collen J."/>
            <person name="Dittami S.M."/>
            <person name="Gachon C.M."/>
            <person name="Green B.R."/>
            <person name="Karpowicz S."/>
            <person name="Kim J.W."/>
            <person name="Kudahl U."/>
            <person name="Lin S."/>
            <person name="Michel G."/>
            <person name="Mittag M."/>
            <person name="Olson B.J."/>
            <person name="Pangilinan J."/>
            <person name="Peng Y."/>
            <person name="Qiu H."/>
            <person name="Shu S."/>
            <person name="Singer J.T."/>
            <person name="Smith A.G."/>
            <person name="Sprecher B.N."/>
            <person name="Wagner V."/>
            <person name="Wang W."/>
            <person name="Wang Z.-Y."/>
            <person name="Yan J."/>
            <person name="Yarish C."/>
            <person name="Zoeuner-Riek S."/>
            <person name="Zhuang Y."/>
            <person name="Zou Y."/>
            <person name="Lindquist E.A."/>
            <person name="Grimwood J."/>
            <person name="Barry K."/>
            <person name="Rokhsar D.S."/>
            <person name="Schmutz J."/>
            <person name="Stiller J.W."/>
            <person name="Grossman A.R."/>
            <person name="Prochnik S.E."/>
        </authorList>
    </citation>
    <scope>NUCLEOTIDE SEQUENCE [LARGE SCALE GENOMIC DNA]</scope>
    <source>
        <strain evidence="3">4086291</strain>
    </source>
</reference>
<dbReference type="GO" id="GO:0005524">
    <property type="term" value="F:ATP binding"/>
    <property type="evidence" value="ECO:0007669"/>
    <property type="project" value="UniProtKB-KW"/>
</dbReference>
<name>A0A1X6NY53_PORUM</name>
<dbReference type="Pfam" id="PF05970">
    <property type="entry name" value="PIF1"/>
    <property type="match status" value="1"/>
</dbReference>
<dbReference type="PANTHER" id="PTHR47642:SF5">
    <property type="entry name" value="ATP-DEPENDENT DNA HELICASE"/>
    <property type="match status" value="1"/>
</dbReference>
<dbReference type="InterPro" id="IPR051055">
    <property type="entry name" value="PIF1_helicase"/>
</dbReference>
<dbReference type="SUPFAM" id="SSF52540">
    <property type="entry name" value="P-loop containing nucleoside triphosphate hydrolases"/>
    <property type="match status" value="2"/>
</dbReference>
<dbReference type="PANTHER" id="PTHR47642">
    <property type="entry name" value="ATP-DEPENDENT DNA HELICASE"/>
    <property type="match status" value="1"/>
</dbReference>
<dbReference type="OrthoDB" id="5116at2759"/>
<dbReference type="AlphaFoldDB" id="A0A1X6NY53"/>
<dbReference type="GO" id="GO:0006281">
    <property type="term" value="P:DNA repair"/>
    <property type="evidence" value="ECO:0007669"/>
    <property type="project" value="UniProtKB-KW"/>
</dbReference>
<keyword evidence="1" id="KW-0347">Helicase</keyword>
<proteinExistence type="inferred from homology"/>
<dbReference type="EC" id="5.6.2.3" evidence="1"/>
<evidence type="ECO:0000259" key="2">
    <source>
        <dbReference type="Pfam" id="PF05970"/>
    </source>
</evidence>
<keyword evidence="1" id="KW-0233">DNA recombination</keyword>